<comment type="caution">
    <text evidence="1">The sequence shown here is derived from an EMBL/GenBank/DDBJ whole genome shotgun (WGS) entry which is preliminary data.</text>
</comment>
<keyword evidence="2" id="KW-1185">Reference proteome</keyword>
<evidence type="ECO:0008006" key="3">
    <source>
        <dbReference type="Google" id="ProtNLM"/>
    </source>
</evidence>
<dbReference type="AlphaFoldDB" id="A0A916U7K3"/>
<dbReference type="Gene3D" id="2.40.50.870">
    <property type="entry name" value="Protein of unknown function (DUF3299)"/>
    <property type="match status" value="1"/>
</dbReference>
<gene>
    <name evidence="1" type="ORF">GCM10011387_16500</name>
</gene>
<accession>A0A916U7K3</accession>
<reference evidence="1" key="1">
    <citation type="journal article" date="2014" name="Int. J. Syst. Evol. Microbiol.">
        <title>Complete genome sequence of Corynebacterium casei LMG S-19264T (=DSM 44701T), isolated from a smear-ripened cheese.</title>
        <authorList>
            <consortium name="US DOE Joint Genome Institute (JGI-PGF)"/>
            <person name="Walter F."/>
            <person name="Albersmeier A."/>
            <person name="Kalinowski J."/>
            <person name="Ruckert C."/>
        </authorList>
    </citation>
    <scope>NUCLEOTIDE SEQUENCE</scope>
    <source>
        <strain evidence="1">CGMCC 1.15343</strain>
    </source>
</reference>
<protein>
    <recommendedName>
        <fullName evidence="3">DUF3299 domain-containing protein</fullName>
    </recommendedName>
</protein>
<name>A0A916U7K3_9SPHI</name>
<reference evidence="1" key="2">
    <citation type="submission" date="2020-09" db="EMBL/GenBank/DDBJ databases">
        <authorList>
            <person name="Sun Q."/>
            <person name="Zhou Y."/>
        </authorList>
    </citation>
    <scope>NUCLEOTIDE SEQUENCE</scope>
    <source>
        <strain evidence="1">CGMCC 1.15343</strain>
    </source>
</reference>
<proteinExistence type="predicted"/>
<dbReference type="Proteomes" id="UP000651668">
    <property type="component" value="Unassembled WGS sequence"/>
</dbReference>
<evidence type="ECO:0000313" key="1">
    <source>
        <dbReference type="EMBL" id="GGC63581.1"/>
    </source>
</evidence>
<dbReference type="EMBL" id="BMIL01000005">
    <property type="protein sequence ID" value="GGC63581.1"/>
    <property type="molecule type" value="Genomic_DNA"/>
</dbReference>
<evidence type="ECO:0000313" key="2">
    <source>
        <dbReference type="Proteomes" id="UP000651668"/>
    </source>
</evidence>
<sequence>MFNGIIAKAQHDPSDQIFSFNWEIIGGVEFKMVKNNQSYAKFTPEIKSHANRTFELEGYIVPIKDGMKQTKFMLSTLPINQCFFCGQNGVPIMVMVVLNEPVKFTYEPIKVRGTLKLSEANVMDAPPITLVNGKAL</sequence>
<organism evidence="1 2">
    <name type="scientific">Pedobacter quisquiliarum</name>
    <dbReference type="NCBI Taxonomy" id="1834438"/>
    <lineage>
        <taxon>Bacteria</taxon>
        <taxon>Pseudomonadati</taxon>
        <taxon>Bacteroidota</taxon>
        <taxon>Sphingobacteriia</taxon>
        <taxon>Sphingobacteriales</taxon>
        <taxon>Sphingobacteriaceae</taxon>
        <taxon>Pedobacter</taxon>
    </lineage>
</organism>